<accession>G5BPJ0</accession>
<organism evidence="1 2">
    <name type="scientific">Heterocephalus glaber</name>
    <name type="common">Naked mole rat</name>
    <dbReference type="NCBI Taxonomy" id="10181"/>
    <lineage>
        <taxon>Eukaryota</taxon>
        <taxon>Metazoa</taxon>
        <taxon>Chordata</taxon>
        <taxon>Craniata</taxon>
        <taxon>Vertebrata</taxon>
        <taxon>Euteleostomi</taxon>
        <taxon>Mammalia</taxon>
        <taxon>Eutheria</taxon>
        <taxon>Euarchontoglires</taxon>
        <taxon>Glires</taxon>
        <taxon>Rodentia</taxon>
        <taxon>Hystricomorpha</taxon>
        <taxon>Bathyergidae</taxon>
        <taxon>Heterocephalus</taxon>
    </lineage>
</organism>
<sequence length="78" mass="9103">MHFRFRSRGLWERKWLGLRLSGPEIRDSSLVGERLSRLRLSVSEEKFSFPSPGIEVTVRSKTAWMVELQQGLRQMDGP</sequence>
<dbReference type="InParanoid" id="G5BPJ0"/>
<dbReference type="EMBL" id="JH171297">
    <property type="protein sequence ID" value="EHB11201.1"/>
    <property type="molecule type" value="Genomic_DNA"/>
</dbReference>
<reference evidence="1 2" key="1">
    <citation type="journal article" date="2011" name="Nature">
        <title>Genome sequencing reveals insights into physiology and longevity of the naked mole rat.</title>
        <authorList>
            <person name="Kim E.B."/>
            <person name="Fang X."/>
            <person name="Fushan A.A."/>
            <person name="Huang Z."/>
            <person name="Lobanov A.V."/>
            <person name="Han L."/>
            <person name="Marino S.M."/>
            <person name="Sun X."/>
            <person name="Turanov A.A."/>
            <person name="Yang P."/>
            <person name="Yim S.H."/>
            <person name="Zhao X."/>
            <person name="Kasaikina M.V."/>
            <person name="Stoletzki N."/>
            <person name="Peng C."/>
            <person name="Polak P."/>
            <person name="Xiong Z."/>
            <person name="Kiezun A."/>
            <person name="Zhu Y."/>
            <person name="Chen Y."/>
            <person name="Kryukov G.V."/>
            <person name="Zhang Q."/>
            <person name="Peshkin L."/>
            <person name="Yang L."/>
            <person name="Bronson R.T."/>
            <person name="Buffenstein R."/>
            <person name="Wang B."/>
            <person name="Han C."/>
            <person name="Li Q."/>
            <person name="Chen L."/>
            <person name="Zhao W."/>
            <person name="Sunyaev S.R."/>
            <person name="Park T.J."/>
            <person name="Zhang G."/>
            <person name="Wang J."/>
            <person name="Gladyshev V.N."/>
        </authorList>
    </citation>
    <scope>NUCLEOTIDE SEQUENCE [LARGE SCALE GENOMIC DNA]</scope>
</reference>
<evidence type="ECO:0000313" key="2">
    <source>
        <dbReference type="Proteomes" id="UP000006813"/>
    </source>
</evidence>
<name>G5BPJ0_HETGA</name>
<evidence type="ECO:0000313" key="1">
    <source>
        <dbReference type="EMBL" id="EHB11201.1"/>
    </source>
</evidence>
<gene>
    <name evidence="1" type="ORF">GW7_05928</name>
</gene>
<protein>
    <submittedName>
        <fullName evidence="1">Uncharacterized protein</fullName>
    </submittedName>
</protein>
<dbReference type="Proteomes" id="UP000006813">
    <property type="component" value="Unassembled WGS sequence"/>
</dbReference>
<proteinExistence type="predicted"/>
<dbReference type="AlphaFoldDB" id="G5BPJ0"/>